<dbReference type="OrthoDB" id="6614157at2759"/>
<evidence type="ECO:0000259" key="1">
    <source>
        <dbReference type="Pfam" id="PF00078"/>
    </source>
</evidence>
<accession>A0A4C1U1I4</accession>
<sequence>MRAKHAALRRAGAFPTPANRSYVHTLQLKVRERILEVRNDNWSALMEEIAPIHKAYWQVAKALKSNSYELVPALRNPDNITFEDREKAECLANSIERKALGLNGISNKAIKYFFSSILAMLVVIFNACLKNCHFPEVEKDAVLIGIPKPGKPRDLPASSRPISLLSSLGKLYERILYHLIKKGLIIDGQFGFLSHHLYPQQALRLVEYISEGFKRKRKTVAVFCDVTKAIDRVWHAGLIHKLYTLEVPDRLVLILHRCPDRFADDSTLFLRSASFNHIIPGFQRAIDELTQWYQFWRIEVNLKKDLQVIQNKFCRRATDAQWYIKNSVLHKDLELPTLNKYMKDTSERFYNIAINHPNPLISAAASYKAPSANHFLKRPRNALLDPPDKLTAEGVRKGQNSIGMPRRSERIIRRRVTRRRHLCTPTVTCEARAAIKKFDQLKTLSIILPTHLKNLHSEATVKDNPKWWLMRR</sequence>
<reference evidence="2 3" key="1">
    <citation type="journal article" date="2019" name="Commun. Biol.">
        <title>The bagworm genome reveals a unique fibroin gene that provides high tensile strength.</title>
        <authorList>
            <person name="Kono N."/>
            <person name="Nakamura H."/>
            <person name="Ohtoshi R."/>
            <person name="Tomita M."/>
            <person name="Numata K."/>
            <person name="Arakawa K."/>
        </authorList>
    </citation>
    <scope>NUCLEOTIDE SEQUENCE [LARGE SCALE GENOMIC DNA]</scope>
</reference>
<dbReference type="InterPro" id="IPR000477">
    <property type="entry name" value="RT_dom"/>
</dbReference>
<dbReference type="Proteomes" id="UP000299102">
    <property type="component" value="Unassembled WGS sequence"/>
</dbReference>
<evidence type="ECO:0000313" key="3">
    <source>
        <dbReference type="Proteomes" id="UP000299102"/>
    </source>
</evidence>
<evidence type="ECO:0000313" key="2">
    <source>
        <dbReference type="EMBL" id="GBP20110.1"/>
    </source>
</evidence>
<dbReference type="EMBL" id="BGZK01000114">
    <property type="protein sequence ID" value="GBP20110.1"/>
    <property type="molecule type" value="Genomic_DNA"/>
</dbReference>
<proteinExistence type="predicted"/>
<keyword evidence="2" id="KW-0808">Transferase</keyword>
<name>A0A4C1U1I4_EUMVA</name>
<keyword evidence="2" id="KW-0695">RNA-directed DNA polymerase</keyword>
<dbReference type="Pfam" id="PF00078">
    <property type="entry name" value="RVT_1"/>
    <property type="match status" value="1"/>
</dbReference>
<keyword evidence="3" id="KW-1185">Reference proteome</keyword>
<comment type="caution">
    <text evidence="2">The sequence shown here is derived from an EMBL/GenBank/DDBJ whole genome shotgun (WGS) entry which is preliminary data.</text>
</comment>
<dbReference type="GO" id="GO:0003964">
    <property type="term" value="F:RNA-directed DNA polymerase activity"/>
    <property type="evidence" value="ECO:0007669"/>
    <property type="project" value="UniProtKB-KW"/>
</dbReference>
<gene>
    <name evidence="2" type="ORF">EVAR_13882_1</name>
</gene>
<organism evidence="2 3">
    <name type="scientific">Eumeta variegata</name>
    <name type="common">Bagworm moth</name>
    <name type="synonym">Eumeta japonica</name>
    <dbReference type="NCBI Taxonomy" id="151549"/>
    <lineage>
        <taxon>Eukaryota</taxon>
        <taxon>Metazoa</taxon>
        <taxon>Ecdysozoa</taxon>
        <taxon>Arthropoda</taxon>
        <taxon>Hexapoda</taxon>
        <taxon>Insecta</taxon>
        <taxon>Pterygota</taxon>
        <taxon>Neoptera</taxon>
        <taxon>Endopterygota</taxon>
        <taxon>Lepidoptera</taxon>
        <taxon>Glossata</taxon>
        <taxon>Ditrysia</taxon>
        <taxon>Tineoidea</taxon>
        <taxon>Psychidae</taxon>
        <taxon>Oiketicinae</taxon>
        <taxon>Eumeta</taxon>
    </lineage>
</organism>
<protein>
    <submittedName>
        <fullName evidence="2">RNA-directed DNA polymerase from mobile element jockey</fullName>
    </submittedName>
</protein>
<dbReference type="AlphaFoldDB" id="A0A4C1U1I4"/>
<feature type="domain" description="Reverse transcriptase" evidence="1">
    <location>
        <begin position="146"/>
        <end position="250"/>
    </location>
</feature>
<dbReference type="PANTHER" id="PTHR19446">
    <property type="entry name" value="REVERSE TRANSCRIPTASES"/>
    <property type="match status" value="1"/>
</dbReference>
<dbReference type="STRING" id="151549.A0A4C1U1I4"/>
<keyword evidence="2" id="KW-0548">Nucleotidyltransferase</keyword>